<sequence length="327" mass="35285">MKAKKSISFILVLAAFMSLTTMQAFAAPSDSARASLKTKLNNVTGAVAKKFNAKDDVGNTMDTAKIISNPAVSGQFLAVYHTYKNGTAKVNLATSTDLLNWTFVKSLAGSTGNDASQPSIKVASDGGYVVAWEQEPNNHVKVAYYPSWTSLQSASPTKSYDIPRNHSNYAEGTPNIYSASSTSVDIGFHYFKNGDVDRQARGTLTNFSSWSSSTQTNFDNALLHWGVAGNIGDRDGKLNFGGYDFGLIEGQFVKNDWSTFRSFIYDYSTGNAEQLNPVTPNGSTALANPTFTVVNLNGVTRIVVSMFIFSEGAGSGESGQLIYYFNV</sequence>
<feature type="signal peptide" evidence="1">
    <location>
        <begin position="1"/>
        <end position="26"/>
    </location>
</feature>
<proteinExistence type="predicted"/>
<feature type="chain" id="PRO_5037680771" description="Glycosyl hydrolase family 32 N-terminal domain-containing protein" evidence="1">
    <location>
        <begin position="27"/>
        <end position="327"/>
    </location>
</feature>
<evidence type="ECO:0000256" key="1">
    <source>
        <dbReference type="SAM" id="SignalP"/>
    </source>
</evidence>
<gene>
    <name evidence="2" type="ORF">JFN88_14455</name>
</gene>
<organism evidence="2 3">
    <name type="scientific">Paenibacillus roseus</name>
    <dbReference type="NCBI Taxonomy" id="2798579"/>
    <lineage>
        <taxon>Bacteria</taxon>
        <taxon>Bacillati</taxon>
        <taxon>Bacillota</taxon>
        <taxon>Bacilli</taxon>
        <taxon>Bacillales</taxon>
        <taxon>Paenibacillaceae</taxon>
        <taxon>Paenibacillus</taxon>
    </lineage>
</organism>
<accession>A0A934J8T5</accession>
<evidence type="ECO:0000313" key="2">
    <source>
        <dbReference type="EMBL" id="MBJ6362465.1"/>
    </source>
</evidence>
<protein>
    <recommendedName>
        <fullName evidence="4">Glycosyl hydrolase family 32 N-terminal domain-containing protein</fullName>
    </recommendedName>
</protein>
<dbReference type="EMBL" id="JAELUP010000072">
    <property type="protein sequence ID" value="MBJ6362465.1"/>
    <property type="molecule type" value="Genomic_DNA"/>
</dbReference>
<evidence type="ECO:0000313" key="3">
    <source>
        <dbReference type="Proteomes" id="UP000640274"/>
    </source>
</evidence>
<dbReference type="AlphaFoldDB" id="A0A934J8T5"/>
<dbReference type="Proteomes" id="UP000640274">
    <property type="component" value="Unassembled WGS sequence"/>
</dbReference>
<evidence type="ECO:0008006" key="4">
    <source>
        <dbReference type="Google" id="ProtNLM"/>
    </source>
</evidence>
<dbReference type="RefSeq" id="WP_199020006.1">
    <property type="nucleotide sequence ID" value="NZ_JAELUP010000072.1"/>
</dbReference>
<name>A0A934J8T5_9BACL</name>
<keyword evidence="3" id="KW-1185">Reference proteome</keyword>
<keyword evidence="1" id="KW-0732">Signal</keyword>
<comment type="caution">
    <text evidence="2">The sequence shown here is derived from an EMBL/GenBank/DDBJ whole genome shotgun (WGS) entry which is preliminary data.</text>
</comment>
<dbReference type="InterPro" id="IPR023296">
    <property type="entry name" value="Glyco_hydro_beta-prop_sf"/>
</dbReference>
<reference evidence="2" key="1">
    <citation type="submission" date="2020-12" db="EMBL/GenBank/DDBJ databases">
        <authorList>
            <person name="Huq M.A."/>
        </authorList>
    </citation>
    <scope>NUCLEOTIDE SEQUENCE</scope>
    <source>
        <strain evidence="2">MAHUQ-46</strain>
    </source>
</reference>
<dbReference type="SUPFAM" id="SSF75005">
    <property type="entry name" value="Arabinanase/levansucrase/invertase"/>
    <property type="match status" value="1"/>
</dbReference>